<sequence>MFLAANIVSLVRQSPKVANKDCSNETVPQGKKKLGLFGLTWIWKIWKLGPKVAVGASEGQGCAILGQARI</sequence>
<name>A0A1I7Z8H2_9BILA</name>
<evidence type="ECO:0000313" key="1">
    <source>
        <dbReference type="Proteomes" id="UP000095287"/>
    </source>
</evidence>
<dbReference type="WBParaSite" id="L893_g23873.t1">
    <property type="protein sequence ID" value="L893_g23873.t1"/>
    <property type="gene ID" value="L893_g23873"/>
</dbReference>
<keyword evidence="1" id="KW-1185">Reference proteome</keyword>
<dbReference type="Proteomes" id="UP000095287">
    <property type="component" value="Unplaced"/>
</dbReference>
<protein>
    <submittedName>
        <fullName evidence="2">Secreted protein</fullName>
    </submittedName>
</protein>
<evidence type="ECO:0000313" key="2">
    <source>
        <dbReference type="WBParaSite" id="L893_g23873.t1"/>
    </source>
</evidence>
<accession>A0A1I7Z8H2</accession>
<dbReference type="AlphaFoldDB" id="A0A1I7Z8H2"/>
<proteinExistence type="predicted"/>
<reference evidence="2" key="1">
    <citation type="submission" date="2016-11" db="UniProtKB">
        <authorList>
            <consortium name="WormBaseParasite"/>
        </authorList>
    </citation>
    <scope>IDENTIFICATION</scope>
</reference>
<organism evidence="1 2">
    <name type="scientific">Steinernema glaseri</name>
    <dbReference type="NCBI Taxonomy" id="37863"/>
    <lineage>
        <taxon>Eukaryota</taxon>
        <taxon>Metazoa</taxon>
        <taxon>Ecdysozoa</taxon>
        <taxon>Nematoda</taxon>
        <taxon>Chromadorea</taxon>
        <taxon>Rhabditida</taxon>
        <taxon>Tylenchina</taxon>
        <taxon>Panagrolaimomorpha</taxon>
        <taxon>Strongyloidoidea</taxon>
        <taxon>Steinernematidae</taxon>
        <taxon>Steinernema</taxon>
    </lineage>
</organism>